<dbReference type="Proteomes" id="UP000027456">
    <property type="component" value="Unassembled WGS sequence"/>
</dbReference>
<accession>A0A074RSR5</accession>
<reference evidence="2 3" key="1">
    <citation type="submission" date="2013-12" db="EMBL/GenBank/DDBJ databases">
        <authorList>
            <person name="Cubeta M."/>
            <person name="Pakala S."/>
            <person name="Fedorova N."/>
            <person name="Thomas E."/>
            <person name="Dean R."/>
            <person name="Jabaji S."/>
            <person name="Neate S."/>
            <person name="Toda T."/>
            <person name="Tavantzis S."/>
            <person name="Vilgalys R."/>
            <person name="Bharathan N."/>
            <person name="Pakala S."/>
            <person name="Losada L.S."/>
            <person name="Zafar N."/>
            <person name="Nierman W."/>
        </authorList>
    </citation>
    <scope>NUCLEOTIDE SEQUENCE [LARGE SCALE GENOMIC DNA]</scope>
    <source>
        <strain evidence="2 3">123E</strain>
    </source>
</reference>
<protein>
    <submittedName>
        <fullName evidence="2">Uncharacterized protein</fullName>
    </submittedName>
</protein>
<feature type="signal peptide" evidence="1">
    <location>
        <begin position="1"/>
        <end position="19"/>
    </location>
</feature>
<keyword evidence="3" id="KW-1185">Reference proteome</keyword>
<evidence type="ECO:0000313" key="2">
    <source>
        <dbReference type="EMBL" id="KEP49909.1"/>
    </source>
</evidence>
<comment type="caution">
    <text evidence="2">The sequence shown here is derived from an EMBL/GenBank/DDBJ whole genome shotgun (WGS) entry which is preliminary data.</text>
</comment>
<feature type="chain" id="PRO_5001699600" evidence="1">
    <location>
        <begin position="20"/>
        <end position="157"/>
    </location>
</feature>
<dbReference type="HOGENOM" id="CLU_1901319_0_0_1"/>
<gene>
    <name evidence="2" type="ORF">V565_090500</name>
</gene>
<evidence type="ECO:0000256" key="1">
    <source>
        <dbReference type="SAM" id="SignalP"/>
    </source>
</evidence>
<keyword evidence="1" id="KW-0732">Signal</keyword>
<proteinExistence type="predicted"/>
<dbReference type="EMBL" id="AZST01000308">
    <property type="protein sequence ID" value="KEP49909.1"/>
    <property type="molecule type" value="Genomic_DNA"/>
</dbReference>
<name>A0A074RSR5_9AGAM</name>
<dbReference type="AlphaFoldDB" id="A0A074RSR5"/>
<evidence type="ECO:0000313" key="3">
    <source>
        <dbReference type="Proteomes" id="UP000027456"/>
    </source>
</evidence>
<organism evidence="2 3">
    <name type="scientific">Rhizoctonia solani 123E</name>
    <dbReference type="NCBI Taxonomy" id="1423351"/>
    <lineage>
        <taxon>Eukaryota</taxon>
        <taxon>Fungi</taxon>
        <taxon>Dikarya</taxon>
        <taxon>Basidiomycota</taxon>
        <taxon>Agaricomycotina</taxon>
        <taxon>Agaricomycetes</taxon>
        <taxon>Cantharellales</taxon>
        <taxon>Ceratobasidiaceae</taxon>
        <taxon>Rhizoctonia</taxon>
    </lineage>
</organism>
<sequence length="157" mass="17955">MFALQVLSILVACTYMVAAVPTKTANISPRQLFKNKCQRGQFYYRNTCLPPGGPKEQSEIPIGITCPRGRYWHANGFCAPLSSIDGSKTTCPSPYKWNETQDYCERKKECADGYFVRHDKAGCFFEWNPPKDDDDDECYARYRDKPKSHCVKSTTTR</sequence>